<keyword evidence="1" id="KW-0689">Ribosomal protein</keyword>
<evidence type="ECO:0000313" key="2">
    <source>
        <dbReference type="Proteomes" id="UP000236319"/>
    </source>
</evidence>
<accession>A0A2H6KG22</accession>
<dbReference type="OrthoDB" id="10252718at2759"/>
<dbReference type="VEuPathDB" id="PiroplasmaDB:BOVATA_034350"/>
<sequence length="289" mass="32369">MPVLQRQLHTGCICYAPKQKGKKGAADTQRVTAAAADSAGDEHLFNIYAGIPEDHVMLPDEAYPSWLWQLDKPDKTYGELLQMFVYGKGIEDAQMRDYNRFRRLHNRHLIKLNNIRLQKARKFQIKGHLDSLVLVAHGEPSQLLARVEHLQADGRRDLEVGGDEGVVLHEGGVELLLLGGLVGGLEQLVELHLNDHTMGVHDAEVTRGDERPVLEQVDDLYHGNELGDHGARPVDVTDDGSLADLVLIKSHDAQPDVFTGFRVGELLLIEQYILHLHLDLLRHDNARLT</sequence>
<evidence type="ECO:0000313" key="1">
    <source>
        <dbReference type="EMBL" id="GBE61942.1"/>
    </source>
</evidence>
<dbReference type="Proteomes" id="UP000236319">
    <property type="component" value="Unassembled WGS sequence"/>
</dbReference>
<protein>
    <submittedName>
        <fullName evidence="1">Mitochondrial ribosomal protein, putative</fullName>
    </submittedName>
</protein>
<gene>
    <name evidence="1" type="ORF">BOVATA_034350</name>
</gene>
<dbReference type="GeneID" id="39875712"/>
<dbReference type="GO" id="GO:0005840">
    <property type="term" value="C:ribosome"/>
    <property type="evidence" value="ECO:0007669"/>
    <property type="project" value="UniProtKB-KW"/>
</dbReference>
<dbReference type="RefSeq" id="XP_028868185.1">
    <property type="nucleotide sequence ID" value="XM_029012352.1"/>
</dbReference>
<name>A0A2H6KG22_9APIC</name>
<dbReference type="AlphaFoldDB" id="A0A2H6KG22"/>
<reference evidence="1 2" key="1">
    <citation type="journal article" date="2017" name="BMC Genomics">
        <title>Whole-genome assembly of Babesia ovata and comparative genomics between closely related pathogens.</title>
        <authorList>
            <person name="Yamagishi J."/>
            <person name="Asada M."/>
            <person name="Hakimi H."/>
            <person name="Tanaka T.Q."/>
            <person name="Sugimoto C."/>
            <person name="Kawazu S."/>
        </authorList>
    </citation>
    <scope>NUCLEOTIDE SEQUENCE [LARGE SCALE GENOMIC DNA]</scope>
    <source>
        <strain evidence="1 2">Miyake</strain>
    </source>
</reference>
<keyword evidence="1" id="KW-0687">Ribonucleoprotein</keyword>
<comment type="caution">
    <text evidence="1">The sequence shown here is derived from an EMBL/GenBank/DDBJ whole genome shotgun (WGS) entry which is preliminary data.</text>
</comment>
<keyword evidence="2" id="KW-1185">Reference proteome</keyword>
<dbReference type="InterPro" id="IPR013870">
    <property type="entry name" value="Ribosomal_mL54"/>
</dbReference>
<proteinExistence type="predicted"/>
<organism evidence="1 2">
    <name type="scientific">Babesia ovata</name>
    <dbReference type="NCBI Taxonomy" id="189622"/>
    <lineage>
        <taxon>Eukaryota</taxon>
        <taxon>Sar</taxon>
        <taxon>Alveolata</taxon>
        <taxon>Apicomplexa</taxon>
        <taxon>Aconoidasida</taxon>
        <taxon>Piroplasmida</taxon>
        <taxon>Babesiidae</taxon>
        <taxon>Babesia</taxon>
    </lineage>
</organism>
<dbReference type="EMBL" id="BDSA01000003">
    <property type="protein sequence ID" value="GBE61942.1"/>
    <property type="molecule type" value="Genomic_DNA"/>
</dbReference>
<dbReference type="Pfam" id="PF08561">
    <property type="entry name" value="Ribosomal_L37"/>
    <property type="match status" value="1"/>
</dbReference>